<dbReference type="InterPro" id="IPR002468">
    <property type="entry name" value="Pept_M24A_MAP2"/>
</dbReference>
<evidence type="ECO:0000256" key="8">
    <source>
        <dbReference type="RuleBase" id="RU003653"/>
    </source>
</evidence>
<comment type="cofactor">
    <cofactor evidence="2">
        <name>Mn(2+)</name>
        <dbReference type="ChEBI" id="CHEBI:29035"/>
    </cofactor>
</comment>
<dbReference type="InterPro" id="IPR036005">
    <property type="entry name" value="Creatinase/aminopeptidase-like"/>
</dbReference>
<keyword evidence="6 8" id="KW-0479">Metal-binding</keyword>
<comment type="function">
    <text evidence="8">Removes the N-terminal methionine from nascent proteins. The N-terminal methionine is often cleaved when the second residue in the primary sequence is small and uncharged (Met-Ala-, Cys, Gly, Pro, Ser, Thr, or Val).</text>
</comment>
<dbReference type="InterPro" id="IPR000994">
    <property type="entry name" value="Pept_M24"/>
</dbReference>
<dbReference type="PANTHER" id="PTHR45777:SF2">
    <property type="entry name" value="METHIONINE AMINOPEPTIDASE 2"/>
    <property type="match status" value="1"/>
</dbReference>
<dbReference type="Gene3D" id="1.10.10.10">
    <property type="entry name" value="Winged helix-like DNA-binding domain superfamily/Winged helix DNA-binding domain"/>
    <property type="match status" value="1"/>
</dbReference>
<sequence>MLEDLKKAASIAKKIRNDAEKLLKPGESLYNIAETIETKIIDLGGFPGFPVNISINNIAAHYTPKVNDDKKIKDGDVVKFDYGVHVNGYIIDTAFTVEINDNKYKDLIDASKEALDNVRKIIKKDLEVSKIGEIIDNTIKSKGFKPIYNLSGHRIERYILHAGVSIPNYNNNSKIRLSEGTYAVEPFATNGAGFAEDYTLSGIYSIISDKPIRDPNIRRFFMELYKDYNTIPFAYRWLYNKYNGKINLNIAIEYLKKNGNLYEYPVLIEQGDGIVTQFETTFYINNEIFDMMS</sequence>
<dbReference type="InterPro" id="IPR001714">
    <property type="entry name" value="Pept_M24_MAP"/>
</dbReference>
<reference evidence="11" key="1">
    <citation type="journal article" date="2022" name="Int. J. Syst. Evol. Microbiol.">
        <title>Nanobdella aerobiophila gen. nov., sp. nov., a thermoacidophilic, obligate ectosymbiotic archaeon, and proposal of Nanobdellaceae fam. nov., Nanobdellales ord. nov. and Nanobdellia class. nov.</title>
        <authorList>
            <person name="Kato S."/>
            <person name="Ogasawara A."/>
            <person name="Itoh T."/>
            <person name="Sakai H.D."/>
            <person name="Shimizu M."/>
            <person name="Yuki M."/>
            <person name="Kaneko M."/>
            <person name="Takashina T."/>
            <person name="Ohkuma M."/>
        </authorList>
    </citation>
    <scope>NUCLEOTIDE SEQUENCE [LARGE SCALE GENOMIC DNA]</scope>
    <source>
        <strain evidence="11">MJ1</strain>
    </source>
</reference>
<accession>A0A915SHZ5</accession>
<dbReference type="AlphaFoldDB" id="A0A915SHZ5"/>
<dbReference type="Gene3D" id="3.90.230.10">
    <property type="entry name" value="Creatinase/methionine aminopeptidase superfamily"/>
    <property type="match status" value="1"/>
</dbReference>
<keyword evidence="4 8" id="KW-0031">Aminopeptidase</keyword>
<comment type="cofactor">
    <cofactor evidence="8">
        <name>Co(2+)</name>
        <dbReference type="ChEBI" id="CHEBI:48828"/>
    </cofactor>
    <cofactor evidence="8">
        <name>Zn(2+)</name>
        <dbReference type="ChEBI" id="CHEBI:29105"/>
    </cofactor>
    <cofactor evidence="8">
        <name>Mn(2+)</name>
        <dbReference type="ChEBI" id="CHEBI:29035"/>
    </cofactor>
    <cofactor evidence="8">
        <name>Fe(2+)</name>
        <dbReference type="ChEBI" id="CHEBI:29033"/>
    </cofactor>
    <text evidence="8">Binds 2 divalent metal cations per subunit. Has a high-affinity and a low affinity metal-binding site. The true nature of the physiological cofactor is under debate. The enzyme is active with cobalt, zinc, manganese or divalent iron ions.</text>
</comment>
<comment type="catalytic activity">
    <reaction evidence="1 8">
        <text>Release of N-terminal amino acids, preferentially methionine, from peptides and arylamides.</text>
        <dbReference type="EC" id="3.4.11.18"/>
    </reaction>
</comment>
<protein>
    <recommendedName>
        <fullName evidence="8">Methionine aminopeptidase</fullName>
        <ecNumber evidence="8">3.4.11.18</ecNumber>
    </recommendedName>
</protein>
<evidence type="ECO:0000256" key="4">
    <source>
        <dbReference type="ARBA" id="ARBA00022438"/>
    </source>
</evidence>
<dbReference type="SUPFAM" id="SSF46785">
    <property type="entry name" value="Winged helix' DNA-binding domain"/>
    <property type="match status" value="1"/>
</dbReference>
<feature type="domain" description="Peptidase M24" evidence="9">
    <location>
        <begin position="4"/>
        <end position="193"/>
    </location>
</feature>
<dbReference type="PANTHER" id="PTHR45777">
    <property type="entry name" value="METHIONINE AMINOPEPTIDASE 2"/>
    <property type="match status" value="1"/>
</dbReference>
<dbReference type="GO" id="GO:0070006">
    <property type="term" value="F:metalloaminopeptidase activity"/>
    <property type="evidence" value="ECO:0007669"/>
    <property type="project" value="InterPro"/>
</dbReference>
<evidence type="ECO:0000256" key="2">
    <source>
        <dbReference type="ARBA" id="ARBA00001936"/>
    </source>
</evidence>
<keyword evidence="7" id="KW-0378">Hydrolase</keyword>
<dbReference type="GeneID" id="74568094"/>
<dbReference type="EC" id="3.4.11.18" evidence="8"/>
<dbReference type="InterPro" id="IPR036390">
    <property type="entry name" value="WH_DNA-bd_sf"/>
</dbReference>
<dbReference type="PRINTS" id="PR00599">
    <property type="entry name" value="MAPEPTIDASE"/>
</dbReference>
<dbReference type="InterPro" id="IPR036388">
    <property type="entry name" value="WH-like_DNA-bd_sf"/>
</dbReference>
<dbReference type="RefSeq" id="WP_258393356.1">
    <property type="nucleotide sequence ID" value="NZ_AP019769.1"/>
</dbReference>
<evidence type="ECO:0000256" key="3">
    <source>
        <dbReference type="ARBA" id="ARBA00001954"/>
    </source>
</evidence>
<evidence type="ECO:0000256" key="5">
    <source>
        <dbReference type="ARBA" id="ARBA00022670"/>
    </source>
</evidence>
<evidence type="ECO:0000313" key="10">
    <source>
        <dbReference type="EMBL" id="BBL45317.1"/>
    </source>
</evidence>
<keyword evidence="11" id="KW-1185">Reference proteome</keyword>
<evidence type="ECO:0000313" key="11">
    <source>
        <dbReference type="Proteomes" id="UP001055553"/>
    </source>
</evidence>
<dbReference type="GO" id="GO:0046872">
    <property type="term" value="F:metal ion binding"/>
    <property type="evidence" value="ECO:0007669"/>
    <property type="project" value="UniProtKB-KW"/>
</dbReference>
<dbReference type="SUPFAM" id="SSF55920">
    <property type="entry name" value="Creatinase/aminopeptidase"/>
    <property type="match status" value="1"/>
</dbReference>
<comment type="cofactor">
    <cofactor evidence="3">
        <name>Fe(2+)</name>
        <dbReference type="ChEBI" id="CHEBI:29033"/>
    </cofactor>
</comment>
<dbReference type="EMBL" id="AP019769">
    <property type="protein sequence ID" value="BBL45317.1"/>
    <property type="molecule type" value="Genomic_DNA"/>
</dbReference>
<dbReference type="GO" id="GO:0006508">
    <property type="term" value="P:proteolysis"/>
    <property type="evidence" value="ECO:0007669"/>
    <property type="project" value="UniProtKB-KW"/>
</dbReference>
<dbReference type="InterPro" id="IPR050247">
    <property type="entry name" value="Met_Aminopeptidase_Type2"/>
</dbReference>
<dbReference type="GO" id="GO:0005737">
    <property type="term" value="C:cytoplasm"/>
    <property type="evidence" value="ECO:0007669"/>
    <property type="project" value="TreeGrafter"/>
</dbReference>
<keyword evidence="5 8" id="KW-0645">Protease</keyword>
<evidence type="ECO:0000256" key="6">
    <source>
        <dbReference type="ARBA" id="ARBA00022723"/>
    </source>
</evidence>
<name>A0A915SHZ5_9ARCH</name>
<dbReference type="Proteomes" id="UP001055553">
    <property type="component" value="Chromosome"/>
</dbReference>
<proteinExistence type="inferred from homology"/>
<dbReference type="GO" id="GO:0004239">
    <property type="term" value="F:initiator methionyl aminopeptidase activity"/>
    <property type="evidence" value="ECO:0007669"/>
    <property type="project" value="UniProtKB-EC"/>
</dbReference>
<evidence type="ECO:0000256" key="7">
    <source>
        <dbReference type="ARBA" id="ARBA00022801"/>
    </source>
</evidence>
<evidence type="ECO:0000259" key="9">
    <source>
        <dbReference type="Pfam" id="PF00557"/>
    </source>
</evidence>
<dbReference type="KEGG" id="naer:MJ1_0143"/>
<organism evidence="10 11">
    <name type="scientific">Nanobdella aerobiophila</name>
    <dbReference type="NCBI Taxonomy" id="2586965"/>
    <lineage>
        <taxon>Archaea</taxon>
        <taxon>Nanobdellota</taxon>
        <taxon>Nanobdellia</taxon>
        <taxon>Nanobdellales</taxon>
        <taxon>Nanobdellaceae</taxon>
        <taxon>Nanobdella</taxon>
    </lineage>
</organism>
<dbReference type="Pfam" id="PF00557">
    <property type="entry name" value="Peptidase_M24"/>
    <property type="match status" value="1"/>
</dbReference>
<dbReference type="NCBIfam" id="TIGR00501">
    <property type="entry name" value="met_pdase_II"/>
    <property type="match status" value="1"/>
</dbReference>
<comment type="similarity">
    <text evidence="8">Belongs to the peptidase M24A family.</text>
</comment>
<evidence type="ECO:0000256" key="1">
    <source>
        <dbReference type="ARBA" id="ARBA00000294"/>
    </source>
</evidence>
<gene>
    <name evidence="10" type="ORF">MJ1_0143</name>
</gene>